<dbReference type="STRING" id="74557.A0A1V9ZXG4"/>
<evidence type="ECO:0000313" key="1">
    <source>
        <dbReference type="EMBL" id="OQS02715.1"/>
    </source>
</evidence>
<dbReference type="GO" id="GO:0008233">
    <property type="term" value="F:peptidase activity"/>
    <property type="evidence" value="ECO:0007669"/>
    <property type="project" value="UniProtKB-KW"/>
</dbReference>
<gene>
    <name evidence="1" type="ORF">THRCLA_21351</name>
</gene>
<dbReference type="Gene3D" id="3.40.50.1820">
    <property type="entry name" value="alpha/beta hydrolase"/>
    <property type="match status" value="2"/>
</dbReference>
<dbReference type="Proteomes" id="UP000243217">
    <property type="component" value="Unassembled WGS sequence"/>
</dbReference>
<sequence length="553" mass="60627">MLATKCFHRVLRYQSATFSSVAQQFPAYGSIQNAYTLKNGEKMWYTKHGPENAESTFVLIHGAPGSHMDFKYLAPLLIRENINVLSFDLPGNGRTLANAAGGISGLTSATVGNAVIEALNGLSLKQSFILGHSFGGHTAIQAASAANNVRGLALLNGSGMRPHQAIRPFGVMKSCANLLFKQGLVRDTIVKLNYLLYIKVYKFPRSSPVDDVTFAFQRFGTSDYNKIAFHLDSIANRNLPSFIAIALDDHLVEKEIGYEMRDVLKPKMFIEYPKGVEASVNLSNGYPIYYTKYGSDEAPITFILIHGSPGSRRDFKYLAPLLISNCTNVISFDLPGFGKTSAKAAGGIERINTSSIDRALSEAIVLLQRKNCILVGHSMGGLTVLHVTANSALRASVRGIALLNSCGLRAHKARWPRMEFLWSKMVRLSGRGSNALTRYNQSIYVDHLGFSKSTPEYDCVCALYRVASIDYPKVNKAVKIVAENRVPSFVAVSEDDVMVESIIGQELAEALNSSVFKVYATGGHNIQKNHAKDIASELLKWVPTLVPILHSRL</sequence>
<name>A0A1V9ZXG4_9STRA</name>
<accession>A0A1V9ZXG4</accession>
<dbReference type="PANTHER" id="PTHR47533">
    <property type="entry name" value="PROTEIN CBG21859"/>
    <property type="match status" value="1"/>
</dbReference>
<dbReference type="InterPro" id="IPR029058">
    <property type="entry name" value="AB_hydrolase_fold"/>
</dbReference>
<dbReference type="SUPFAM" id="SSF53474">
    <property type="entry name" value="alpha/beta-Hydrolases"/>
    <property type="match status" value="2"/>
</dbReference>
<evidence type="ECO:0000313" key="2">
    <source>
        <dbReference type="Proteomes" id="UP000243217"/>
    </source>
</evidence>
<keyword evidence="1" id="KW-0645">Protease</keyword>
<dbReference type="OrthoDB" id="6431331at2759"/>
<dbReference type="InterPro" id="IPR010463">
    <property type="entry name" value="DUF1057"/>
</dbReference>
<comment type="caution">
    <text evidence="1">The sequence shown here is derived from an EMBL/GenBank/DDBJ whole genome shotgun (WGS) entry which is preliminary data.</text>
</comment>
<dbReference type="PANTHER" id="PTHR47533:SF4">
    <property type="entry name" value="AB HYDROLASE-1 DOMAIN-CONTAINING PROTEIN"/>
    <property type="match status" value="1"/>
</dbReference>
<dbReference type="EMBL" id="JNBS01001089">
    <property type="protein sequence ID" value="OQS02715.1"/>
    <property type="molecule type" value="Genomic_DNA"/>
</dbReference>
<proteinExistence type="predicted"/>
<keyword evidence="1" id="KW-0378">Hydrolase</keyword>
<dbReference type="Pfam" id="PF06342">
    <property type="entry name" value="DUF1057"/>
    <property type="match status" value="2"/>
</dbReference>
<reference evidence="1 2" key="1">
    <citation type="journal article" date="2014" name="Genome Biol. Evol.">
        <title>The secreted proteins of Achlya hypogyna and Thraustotheca clavata identify the ancestral oomycete secretome and reveal gene acquisitions by horizontal gene transfer.</title>
        <authorList>
            <person name="Misner I."/>
            <person name="Blouin N."/>
            <person name="Leonard G."/>
            <person name="Richards T.A."/>
            <person name="Lane C.E."/>
        </authorList>
    </citation>
    <scope>NUCLEOTIDE SEQUENCE [LARGE SCALE GENOMIC DNA]</scope>
    <source>
        <strain evidence="1 2">ATCC 34112</strain>
    </source>
</reference>
<dbReference type="GO" id="GO:0006508">
    <property type="term" value="P:proteolysis"/>
    <property type="evidence" value="ECO:0007669"/>
    <property type="project" value="UniProtKB-KW"/>
</dbReference>
<keyword evidence="2" id="KW-1185">Reference proteome</keyword>
<protein>
    <submittedName>
        <fullName evidence="1">Serine protease family S33</fullName>
    </submittedName>
</protein>
<organism evidence="1 2">
    <name type="scientific">Thraustotheca clavata</name>
    <dbReference type="NCBI Taxonomy" id="74557"/>
    <lineage>
        <taxon>Eukaryota</taxon>
        <taxon>Sar</taxon>
        <taxon>Stramenopiles</taxon>
        <taxon>Oomycota</taxon>
        <taxon>Saprolegniomycetes</taxon>
        <taxon>Saprolegniales</taxon>
        <taxon>Achlyaceae</taxon>
        <taxon>Thraustotheca</taxon>
    </lineage>
</organism>
<dbReference type="AlphaFoldDB" id="A0A1V9ZXG4"/>